<sequence>PELLRVVILWRANRYSQNSEKKSGKVGAEKVERGFVTGDLRKAWRGLKSMAGVQQKTSAAGPYCEDAAELSEQLNSHFSRFEVDVSREVAAVMEELQTLPDKHLVPEIEEEEVKMVFRHLQPRLKSF</sequence>
<dbReference type="EMBL" id="JACVVK020000080">
    <property type="protein sequence ID" value="KAK7494858.1"/>
    <property type="molecule type" value="Genomic_DNA"/>
</dbReference>
<reference evidence="1 2" key="1">
    <citation type="journal article" date="2023" name="Sci. Data">
        <title>Genome assembly of the Korean intertidal mud-creeper Batillaria attramentaria.</title>
        <authorList>
            <person name="Patra A.K."/>
            <person name="Ho P.T."/>
            <person name="Jun S."/>
            <person name="Lee S.J."/>
            <person name="Kim Y."/>
            <person name="Won Y.J."/>
        </authorList>
    </citation>
    <scope>NUCLEOTIDE SEQUENCE [LARGE SCALE GENOMIC DNA]</scope>
    <source>
        <strain evidence="1">Wonlab-2016</strain>
    </source>
</reference>
<evidence type="ECO:0000313" key="1">
    <source>
        <dbReference type="EMBL" id="KAK7494858.1"/>
    </source>
</evidence>
<keyword evidence="2" id="KW-1185">Reference proteome</keyword>
<comment type="caution">
    <text evidence="1">The sequence shown here is derived from an EMBL/GenBank/DDBJ whole genome shotgun (WGS) entry which is preliminary data.</text>
</comment>
<protein>
    <submittedName>
        <fullName evidence="1">Uncharacterized protein</fullName>
    </submittedName>
</protein>
<feature type="non-terminal residue" evidence="1">
    <location>
        <position position="127"/>
    </location>
</feature>
<name>A0ABD0L5X6_9CAEN</name>
<organism evidence="1 2">
    <name type="scientific">Batillaria attramentaria</name>
    <dbReference type="NCBI Taxonomy" id="370345"/>
    <lineage>
        <taxon>Eukaryota</taxon>
        <taxon>Metazoa</taxon>
        <taxon>Spiralia</taxon>
        <taxon>Lophotrochozoa</taxon>
        <taxon>Mollusca</taxon>
        <taxon>Gastropoda</taxon>
        <taxon>Caenogastropoda</taxon>
        <taxon>Sorbeoconcha</taxon>
        <taxon>Cerithioidea</taxon>
        <taxon>Batillariidae</taxon>
        <taxon>Batillaria</taxon>
    </lineage>
</organism>
<dbReference type="AlphaFoldDB" id="A0ABD0L5X6"/>
<gene>
    <name evidence="1" type="ORF">BaRGS_00013985</name>
</gene>
<proteinExistence type="predicted"/>
<accession>A0ABD0L5X6</accession>
<evidence type="ECO:0000313" key="2">
    <source>
        <dbReference type="Proteomes" id="UP001519460"/>
    </source>
</evidence>
<feature type="non-terminal residue" evidence="1">
    <location>
        <position position="1"/>
    </location>
</feature>
<dbReference type="Proteomes" id="UP001519460">
    <property type="component" value="Unassembled WGS sequence"/>
</dbReference>